<keyword evidence="4" id="KW-0645">Protease</keyword>
<dbReference type="PROSITE" id="PS50235">
    <property type="entry name" value="USP_3"/>
    <property type="match status" value="1"/>
</dbReference>
<evidence type="ECO:0000313" key="10">
    <source>
        <dbReference type="Proteomes" id="UP000095023"/>
    </source>
</evidence>
<dbReference type="GO" id="GO:0004843">
    <property type="term" value="F:cysteine-type deubiquitinase activity"/>
    <property type="evidence" value="ECO:0007669"/>
    <property type="project" value="UniProtKB-EC"/>
</dbReference>
<dbReference type="InterPro" id="IPR001394">
    <property type="entry name" value="Peptidase_C19_UCH"/>
</dbReference>
<reference evidence="10" key="1">
    <citation type="submission" date="2016-02" db="EMBL/GenBank/DDBJ databases">
        <title>Comparative genomics of biotechnologically important yeasts.</title>
        <authorList>
            <consortium name="DOE Joint Genome Institute"/>
            <person name="Riley R."/>
            <person name="Haridas S."/>
            <person name="Wolfe K.H."/>
            <person name="Lopes M.R."/>
            <person name="Hittinger C.T."/>
            <person name="Goker M."/>
            <person name="Salamov A."/>
            <person name="Wisecaver J."/>
            <person name="Long T.M."/>
            <person name="Aerts A.L."/>
            <person name="Barry K."/>
            <person name="Choi C."/>
            <person name="Clum A."/>
            <person name="Coughlan A.Y."/>
            <person name="Deshpande S."/>
            <person name="Douglass A.P."/>
            <person name="Hanson S.J."/>
            <person name="Klenk H.-P."/>
            <person name="Labutti K."/>
            <person name="Lapidus A."/>
            <person name="Lindquist E."/>
            <person name="Lipzen A."/>
            <person name="Meier-Kolthoff J.P."/>
            <person name="Ohm R.A."/>
            <person name="Otillar R.P."/>
            <person name="Pangilinan J."/>
            <person name="Peng Y."/>
            <person name="Rokas A."/>
            <person name="Rosa C.A."/>
            <person name="Scheuner C."/>
            <person name="Sibirny A.A."/>
            <person name="Slot J.C."/>
            <person name="Stielow J.B."/>
            <person name="Sun H."/>
            <person name="Kurtzman C.P."/>
            <person name="Blackwell M."/>
            <person name="Jeffries T.W."/>
            <person name="Grigoriev I.V."/>
        </authorList>
    </citation>
    <scope>NUCLEOTIDE SEQUENCE [LARGE SCALE GENOMIC DNA]</scope>
    <source>
        <strain evidence="10">NRRL Y-17796</strain>
    </source>
</reference>
<sequence length="350" mass="40248">GFSNLGNTCYMNSALQCLVHIEELVIYFMSDLCQEEINYDNPIGMDGKVAEKFEALIHRLYTLERSKSVPSTFSPRLFKSTVGHYNHSFAGYGQQDSQELLAFVLDALHEDLNRVKKKPYVEKPESTDEMVANKALVAELAQEIWDIHRMRNDSVIQDLFAGLYESTLVCPECQKISITFDPFLSLSLALPVDKTWSRTNKNITLEDCLALFSNEEILGKDDLWYCPRCKEHRQASKKFDLWKLPDIFTIHLKRFSASRMFNDKIGDFVECPLDDLDMNKWLSSETQEGANTYELFAVDNHYGGLGGGHYTSNVKNFIDNKWYCFDDSSVTEIEDSRVVTSAAYVLFYRR</sequence>
<evidence type="ECO:0000313" key="9">
    <source>
        <dbReference type="EMBL" id="ODV89808.1"/>
    </source>
</evidence>
<accession>A0A1E4TDS1</accession>
<evidence type="ECO:0000259" key="8">
    <source>
        <dbReference type="PROSITE" id="PS50235"/>
    </source>
</evidence>
<keyword evidence="5" id="KW-0833">Ubl conjugation pathway</keyword>
<dbReference type="PANTHER" id="PTHR21646">
    <property type="entry name" value="UBIQUITIN CARBOXYL-TERMINAL HYDROLASE"/>
    <property type="match status" value="1"/>
</dbReference>
<dbReference type="EC" id="3.4.19.12" evidence="3"/>
<dbReference type="InterPro" id="IPR050185">
    <property type="entry name" value="Ub_carboxyl-term_hydrolase"/>
</dbReference>
<dbReference type="GO" id="GO:0006508">
    <property type="term" value="P:proteolysis"/>
    <property type="evidence" value="ECO:0007669"/>
    <property type="project" value="UniProtKB-KW"/>
</dbReference>
<feature type="domain" description="USP" evidence="8">
    <location>
        <begin position="1"/>
        <end position="350"/>
    </location>
</feature>
<dbReference type="PROSITE" id="PS00973">
    <property type="entry name" value="USP_2"/>
    <property type="match status" value="1"/>
</dbReference>
<organism evidence="9 10">
    <name type="scientific">Tortispora caseinolytica NRRL Y-17796</name>
    <dbReference type="NCBI Taxonomy" id="767744"/>
    <lineage>
        <taxon>Eukaryota</taxon>
        <taxon>Fungi</taxon>
        <taxon>Dikarya</taxon>
        <taxon>Ascomycota</taxon>
        <taxon>Saccharomycotina</taxon>
        <taxon>Trigonopsidomycetes</taxon>
        <taxon>Trigonopsidales</taxon>
        <taxon>Trigonopsidaceae</taxon>
        <taxon>Tortispora</taxon>
    </lineage>
</organism>
<dbReference type="InterPro" id="IPR018200">
    <property type="entry name" value="USP_CS"/>
</dbReference>
<keyword evidence="10" id="KW-1185">Reference proteome</keyword>
<dbReference type="SUPFAM" id="SSF54001">
    <property type="entry name" value="Cysteine proteinases"/>
    <property type="match status" value="1"/>
</dbReference>
<evidence type="ECO:0000256" key="7">
    <source>
        <dbReference type="ARBA" id="ARBA00022807"/>
    </source>
</evidence>
<dbReference type="CDD" id="cd02674">
    <property type="entry name" value="Peptidase_C19R"/>
    <property type="match status" value="1"/>
</dbReference>
<dbReference type="InterPro" id="IPR028889">
    <property type="entry name" value="USP"/>
</dbReference>
<dbReference type="Pfam" id="PF00443">
    <property type="entry name" value="UCH"/>
    <property type="match status" value="1"/>
</dbReference>
<evidence type="ECO:0000256" key="6">
    <source>
        <dbReference type="ARBA" id="ARBA00022801"/>
    </source>
</evidence>
<feature type="non-terminal residue" evidence="9">
    <location>
        <position position="350"/>
    </location>
</feature>
<dbReference type="AlphaFoldDB" id="A0A1E4TDS1"/>
<comment type="catalytic activity">
    <reaction evidence="1">
        <text>Thiol-dependent hydrolysis of ester, thioester, amide, peptide and isopeptide bonds formed by the C-terminal Gly of ubiquitin (a 76-residue protein attached to proteins as an intracellular targeting signal).</text>
        <dbReference type="EC" id="3.4.19.12"/>
    </reaction>
</comment>
<gene>
    <name evidence="9" type="ORF">CANCADRAFT_17713</name>
</gene>
<protein>
    <recommendedName>
        <fullName evidence="3">ubiquitinyl hydrolase 1</fullName>
        <ecNumber evidence="3">3.4.19.12</ecNumber>
    </recommendedName>
</protein>
<evidence type="ECO:0000256" key="2">
    <source>
        <dbReference type="ARBA" id="ARBA00009085"/>
    </source>
</evidence>
<dbReference type="PROSITE" id="PS00972">
    <property type="entry name" value="USP_1"/>
    <property type="match status" value="1"/>
</dbReference>
<dbReference type="InterPro" id="IPR038765">
    <property type="entry name" value="Papain-like_cys_pep_sf"/>
</dbReference>
<name>A0A1E4TDS1_9ASCO</name>
<evidence type="ECO:0000256" key="5">
    <source>
        <dbReference type="ARBA" id="ARBA00022786"/>
    </source>
</evidence>
<keyword evidence="6" id="KW-0378">Hydrolase</keyword>
<evidence type="ECO:0000256" key="3">
    <source>
        <dbReference type="ARBA" id="ARBA00012759"/>
    </source>
</evidence>
<proteinExistence type="inferred from homology"/>
<keyword evidence="7" id="KW-0788">Thiol protease</keyword>
<feature type="non-terminal residue" evidence="9">
    <location>
        <position position="1"/>
    </location>
</feature>
<dbReference type="GO" id="GO:0016579">
    <property type="term" value="P:protein deubiquitination"/>
    <property type="evidence" value="ECO:0007669"/>
    <property type="project" value="InterPro"/>
</dbReference>
<dbReference type="Proteomes" id="UP000095023">
    <property type="component" value="Unassembled WGS sequence"/>
</dbReference>
<dbReference type="PANTHER" id="PTHR21646:SF24">
    <property type="entry name" value="UBIQUITIN CARBOXYL-TERMINAL HYDROLASE"/>
    <property type="match status" value="1"/>
</dbReference>
<dbReference type="Gene3D" id="3.90.70.10">
    <property type="entry name" value="Cysteine proteinases"/>
    <property type="match status" value="1"/>
</dbReference>
<dbReference type="OrthoDB" id="292964at2759"/>
<dbReference type="EMBL" id="KV453843">
    <property type="protein sequence ID" value="ODV89808.1"/>
    <property type="molecule type" value="Genomic_DNA"/>
</dbReference>
<comment type="similarity">
    <text evidence="2">Belongs to the peptidase C19 family.</text>
</comment>
<evidence type="ECO:0000256" key="4">
    <source>
        <dbReference type="ARBA" id="ARBA00022670"/>
    </source>
</evidence>
<evidence type="ECO:0000256" key="1">
    <source>
        <dbReference type="ARBA" id="ARBA00000707"/>
    </source>
</evidence>